<sequence>MRWGLQRAAARARSLRPGRRWLVLGLAVAAQIASLSALFGVAFVIPELRQAYGITVARAGTLAGLPSLGLLLTLLGWGVLIDRYGERLTMAVSLGATAGLLAVFPLVDTALGAGLVLFGVGAVAGPVNAASGRLVMGWFAARERGLAMGLRQTAQPLGMGLSTALLPVLAHHYGVGVAMLLPGVLAVAVLPLVVKFAVPPGKAVAAGPAADAPQPQRAGSSPYRHAAIWRVHAVSMLLGVPQFTVATFALVYLVDQQSWTAPAAGALMAAVYVPGAAARLGAGVWSDRVGSRLRPVWIIACCGAVALVLLAAASPLPGIAVVLLVLAAVLTMSHNGLTFTAVGETAGLGWAGRAMAVQNTLQAVSSTLTPVVMGVLIDWAGYRTAFAAAALFSAAAAVLLTPPQSSRRAAVRQ</sequence>
<feature type="transmembrane region" description="Helical" evidence="5">
    <location>
        <begin position="233"/>
        <end position="254"/>
    </location>
</feature>
<dbReference type="HOGENOM" id="CLU_001265_58_1_11"/>
<comment type="subcellular location">
    <subcellularLocation>
        <location evidence="1">Cell membrane</location>
        <topology evidence="1">Multi-pass membrane protein</topology>
    </subcellularLocation>
</comment>
<dbReference type="Pfam" id="PF07690">
    <property type="entry name" value="MFS_1"/>
    <property type="match status" value="1"/>
</dbReference>
<keyword evidence="3 5" id="KW-1133">Transmembrane helix</keyword>
<feature type="transmembrane region" description="Helical" evidence="5">
    <location>
        <begin position="57"/>
        <end position="81"/>
    </location>
</feature>
<evidence type="ECO:0000259" key="6">
    <source>
        <dbReference type="PROSITE" id="PS50850"/>
    </source>
</evidence>
<dbReference type="GO" id="GO:0005886">
    <property type="term" value="C:plasma membrane"/>
    <property type="evidence" value="ECO:0007669"/>
    <property type="project" value="UniProtKB-SubCell"/>
</dbReference>
<protein>
    <submittedName>
        <fullName evidence="7">Putative transporter</fullName>
    </submittedName>
</protein>
<dbReference type="InterPro" id="IPR011701">
    <property type="entry name" value="MFS"/>
</dbReference>
<dbReference type="EMBL" id="CP000088">
    <property type="protein sequence ID" value="AAZ56247.1"/>
    <property type="molecule type" value="Genomic_DNA"/>
</dbReference>
<gene>
    <name evidence="7" type="ordered locus">Tfu_2214</name>
</gene>
<evidence type="ECO:0000256" key="5">
    <source>
        <dbReference type="SAM" id="Phobius"/>
    </source>
</evidence>
<feature type="transmembrane region" description="Helical" evidence="5">
    <location>
        <begin position="180"/>
        <end position="198"/>
    </location>
</feature>
<evidence type="ECO:0000313" key="7">
    <source>
        <dbReference type="EMBL" id="AAZ56247.1"/>
    </source>
</evidence>
<dbReference type="KEGG" id="tfu:Tfu_2214"/>
<evidence type="ECO:0000256" key="3">
    <source>
        <dbReference type="ARBA" id="ARBA00022989"/>
    </source>
</evidence>
<dbReference type="STRING" id="269800.Tfu_2214"/>
<accession>Q47MS2</accession>
<organism evidence="7">
    <name type="scientific">Thermobifida fusca (strain YX)</name>
    <dbReference type="NCBI Taxonomy" id="269800"/>
    <lineage>
        <taxon>Bacteria</taxon>
        <taxon>Bacillati</taxon>
        <taxon>Actinomycetota</taxon>
        <taxon>Actinomycetes</taxon>
        <taxon>Streptosporangiales</taxon>
        <taxon>Nocardiopsidaceae</taxon>
        <taxon>Thermobifida</taxon>
    </lineage>
</organism>
<keyword evidence="4 5" id="KW-0472">Membrane</keyword>
<evidence type="ECO:0000256" key="4">
    <source>
        <dbReference type="ARBA" id="ARBA00023136"/>
    </source>
</evidence>
<dbReference type="SUPFAM" id="SSF103473">
    <property type="entry name" value="MFS general substrate transporter"/>
    <property type="match status" value="1"/>
</dbReference>
<feature type="transmembrane region" description="Helical" evidence="5">
    <location>
        <begin position="380"/>
        <end position="400"/>
    </location>
</feature>
<keyword evidence="2 5" id="KW-0812">Transmembrane</keyword>
<feature type="transmembrane region" description="Helical" evidence="5">
    <location>
        <begin position="297"/>
        <end position="330"/>
    </location>
</feature>
<dbReference type="RefSeq" id="WP_011292637.1">
    <property type="nucleotide sequence ID" value="NC_007333.1"/>
</dbReference>
<name>Q47MS2_THEFY</name>
<dbReference type="InterPro" id="IPR052952">
    <property type="entry name" value="MFS-Transporter"/>
</dbReference>
<evidence type="ECO:0000256" key="2">
    <source>
        <dbReference type="ARBA" id="ARBA00022692"/>
    </source>
</evidence>
<proteinExistence type="predicted"/>
<feature type="transmembrane region" description="Helical" evidence="5">
    <location>
        <begin position="21"/>
        <end position="45"/>
    </location>
</feature>
<dbReference type="PANTHER" id="PTHR23527">
    <property type="entry name" value="BLL3282 PROTEIN"/>
    <property type="match status" value="1"/>
</dbReference>
<dbReference type="InterPro" id="IPR036259">
    <property type="entry name" value="MFS_trans_sf"/>
</dbReference>
<reference evidence="7" key="1">
    <citation type="submission" date="2005-07" db="EMBL/GenBank/DDBJ databases">
        <title>Complete sequence of Thermobifida fusca YX.</title>
        <authorList>
            <consortium name="US DOE Joint Genome Institute"/>
            <person name="Copeland A."/>
            <person name="Lucas S."/>
            <person name="Lapidus A."/>
            <person name="Barry K."/>
            <person name="Detter J.C."/>
            <person name="Glavina T."/>
            <person name="Hammon N."/>
            <person name="Israni S."/>
            <person name="Pitluck S."/>
            <person name="Di Bartolo G."/>
            <person name="Chain P."/>
            <person name="Schmutz J."/>
            <person name="Larimer F."/>
            <person name="Land M."/>
            <person name="Lykidis A."/>
            <person name="Richardson P."/>
        </authorList>
    </citation>
    <scope>NUCLEOTIDE SEQUENCE</scope>
    <source>
        <strain evidence="7">YX</strain>
    </source>
</reference>
<dbReference type="PANTHER" id="PTHR23527:SF1">
    <property type="entry name" value="BLL3282 PROTEIN"/>
    <property type="match status" value="1"/>
</dbReference>
<dbReference type="Gene3D" id="1.20.1250.20">
    <property type="entry name" value="MFS general substrate transporter like domains"/>
    <property type="match status" value="2"/>
</dbReference>
<dbReference type="GO" id="GO:0022857">
    <property type="term" value="F:transmembrane transporter activity"/>
    <property type="evidence" value="ECO:0007669"/>
    <property type="project" value="InterPro"/>
</dbReference>
<evidence type="ECO:0000256" key="1">
    <source>
        <dbReference type="ARBA" id="ARBA00004651"/>
    </source>
</evidence>
<dbReference type="InterPro" id="IPR020846">
    <property type="entry name" value="MFS_dom"/>
</dbReference>
<feature type="domain" description="Major facilitator superfamily (MFS) profile" evidence="6">
    <location>
        <begin position="22"/>
        <end position="405"/>
    </location>
</feature>
<dbReference type="PROSITE" id="PS50850">
    <property type="entry name" value="MFS"/>
    <property type="match status" value="1"/>
</dbReference>
<dbReference type="AlphaFoldDB" id="Q47MS2"/>
<feature type="transmembrane region" description="Helical" evidence="5">
    <location>
        <begin position="266"/>
        <end position="285"/>
    </location>
</feature>
<dbReference type="eggNOG" id="COG2271">
    <property type="taxonomic scope" value="Bacteria"/>
</dbReference>